<sequence>MAKAIRNRDRKEILLAEREARERIKRGLPLRVPKPAEPGAAADQLPPDELPEEVARLVKDADPGERPDMIVRLYRAFEAQVDGVEARLNALLAEAAEGGEGASIVEIDRTVKTLASLARTLSLLLDLKKTVGPESAAEDKPGETSNDDVEDADELRAQLAQRLGRLCPGAEAGTGAGAAVP</sequence>
<name>A0A944CAL6_9HYPH</name>
<organism evidence="2 3">
    <name type="scientific">Roseibium polysiphoniae</name>
    <dbReference type="NCBI Taxonomy" id="2571221"/>
    <lineage>
        <taxon>Bacteria</taxon>
        <taxon>Pseudomonadati</taxon>
        <taxon>Pseudomonadota</taxon>
        <taxon>Alphaproteobacteria</taxon>
        <taxon>Hyphomicrobiales</taxon>
        <taxon>Stappiaceae</taxon>
        <taxon>Roseibium</taxon>
    </lineage>
</organism>
<evidence type="ECO:0000313" key="3">
    <source>
        <dbReference type="Proteomes" id="UP000705379"/>
    </source>
</evidence>
<comment type="caution">
    <text evidence="2">The sequence shown here is derived from an EMBL/GenBank/DDBJ whole genome shotgun (WGS) entry which is preliminary data.</text>
</comment>
<feature type="region of interest" description="Disordered" evidence="1">
    <location>
        <begin position="26"/>
        <end position="50"/>
    </location>
</feature>
<dbReference type="AlphaFoldDB" id="A0A944CAL6"/>
<proteinExistence type="predicted"/>
<gene>
    <name evidence="2" type="ORF">DYI23_00770</name>
</gene>
<dbReference type="RefSeq" id="WP_213214499.1">
    <property type="nucleotide sequence ID" value="NZ_QTKU01000001.1"/>
</dbReference>
<dbReference type="Proteomes" id="UP000705379">
    <property type="component" value="Unassembled WGS sequence"/>
</dbReference>
<evidence type="ECO:0000313" key="2">
    <source>
        <dbReference type="EMBL" id="MBS8258736.1"/>
    </source>
</evidence>
<evidence type="ECO:0000256" key="1">
    <source>
        <dbReference type="SAM" id="MobiDB-lite"/>
    </source>
</evidence>
<dbReference type="EMBL" id="QTKU01000001">
    <property type="protein sequence ID" value="MBS8258736.1"/>
    <property type="molecule type" value="Genomic_DNA"/>
</dbReference>
<accession>A0A944CAL6</accession>
<feature type="compositionally biased region" description="Basic and acidic residues" evidence="1">
    <location>
        <begin position="132"/>
        <end position="142"/>
    </location>
</feature>
<protein>
    <submittedName>
        <fullName evidence="2">Uncharacterized protein</fullName>
    </submittedName>
</protein>
<feature type="region of interest" description="Disordered" evidence="1">
    <location>
        <begin position="132"/>
        <end position="155"/>
    </location>
</feature>
<reference evidence="2" key="2">
    <citation type="journal article" date="2021" name="Microorganisms">
        <title>Bacterial Dimethylsulfoniopropionate Biosynthesis in the East China Sea.</title>
        <authorList>
            <person name="Liu J."/>
            <person name="Zhang Y."/>
            <person name="Liu J."/>
            <person name="Zhong H."/>
            <person name="Williams B.T."/>
            <person name="Zheng Y."/>
            <person name="Curson A.R.J."/>
            <person name="Sun C."/>
            <person name="Sun H."/>
            <person name="Song D."/>
            <person name="Wagner Mackenzie B."/>
            <person name="Bermejo Martinez A."/>
            <person name="Todd J.D."/>
            <person name="Zhang X.H."/>
        </authorList>
    </citation>
    <scope>NUCLEOTIDE SEQUENCE</scope>
    <source>
        <strain evidence="2">AESS21</strain>
    </source>
</reference>
<reference evidence="2" key="1">
    <citation type="submission" date="2018-08" db="EMBL/GenBank/DDBJ databases">
        <authorList>
            <person name="Jin W."/>
            <person name="Wang H."/>
            <person name="Yang Y."/>
            <person name="Li M."/>
            <person name="Liu J."/>
        </authorList>
    </citation>
    <scope>NUCLEOTIDE SEQUENCE</scope>
    <source>
        <strain evidence="2">AESS21</strain>
    </source>
</reference>